<sequence length="298" mass="35164">MAAIEQLASCEPEKLIFYLPYKDDVRIPFTVKTQVGRNVEVTVTTSQRKLFKIRKESTKKNVREYALRVKCYEQDVSQLLVDLEFFLIIKYRCLSNGNHGKILIPIIFRNDELVAQVHDDPKDDKNIQICGGVGNINRPKINNQNLNIKNFIMLQLTSPHRPRQQQTNRFKPDLKQGRQYDSKKDDGISISPQIVDNLKQHQIHVFEEAVKPMPVGKFYRKKSSVKYKEKCQEVYNTLKNERKTKKRDKKLRHLKQILDNPNNLNPYETYLAYGFLLYGLNFWPMPCQRFIRLVQFTE</sequence>
<dbReference type="Proteomes" id="UP000614601">
    <property type="component" value="Unassembled WGS sequence"/>
</dbReference>
<proteinExistence type="predicted"/>
<evidence type="ECO:0000256" key="1">
    <source>
        <dbReference type="SAM" id="MobiDB-lite"/>
    </source>
</evidence>
<evidence type="ECO:0000313" key="3">
    <source>
        <dbReference type="Proteomes" id="UP000614601"/>
    </source>
</evidence>
<name>A0A811L6L7_9BILA</name>
<organism evidence="2 3">
    <name type="scientific">Bursaphelenchus okinawaensis</name>
    <dbReference type="NCBI Taxonomy" id="465554"/>
    <lineage>
        <taxon>Eukaryota</taxon>
        <taxon>Metazoa</taxon>
        <taxon>Ecdysozoa</taxon>
        <taxon>Nematoda</taxon>
        <taxon>Chromadorea</taxon>
        <taxon>Rhabditida</taxon>
        <taxon>Tylenchina</taxon>
        <taxon>Tylenchomorpha</taxon>
        <taxon>Aphelenchoidea</taxon>
        <taxon>Aphelenchoididae</taxon>
        <taxon>Bursaphelenchus</taxon>
    </lineage>
</organism>
<evidence type="ECO:0000313" key="2">
    <source>
        <dbReference type="EMBL" id="CAD5222771.1"/>
    </source>
</evidence>
<dbReference type="AlphaFoldDB" id="A0A811L6L7"/>
<comment type="caution">
    <text evidence="2">The sequence shown here is derived from an EMBL/GenBank/DDBJ whole genome shotgun (WGS) entry which is preliminary data.</text>
</comment>
<reference evidence="2" key="1">
    <citation type="submission" date="2020-09" db="EMBL/GenBank/DDBJ databases">
        <authorList>
            <person name="Kikuchi T."/>
        </authorList>
    </citation>
    <scope>NUCLEOTIDE SEQUENCE</scope>
    <source>
        <strain evidence="2">SH1</strain>
    </source>
</reference>
<feature type="compositionally biased region" description="Basic and acidic residues" evidence="1">
    <location>
        <begin position="170"/>
        <end position="186"/>
    </location>
</feature>
<accession>A0A811L6L7</accession>
<dbReference type="Proteomes" id="UP000783686">
    <property type="component" value="Unassembled WGS sequence"/>
</dbReference>
<dbReference type="EMBL" id="CAJFDH010000005">
    <property type="protein sequence ID" value="CAD5222771.1"/>
    <property type="molecule type" value="Genomic_DNA"/>
</dbReference>
<gene>
    <name evidence="2" type="ORF">BOKJ2_LOCUS9810</name>
</gene>
<keyword evidence="3" id="KW-1185">Reference proteome</keyword>
<feature type="region of interest" description="Disordered" evidence="1">
    <location>
        <begin position="159"/>
        <end position="186"/>
    </location>
</feature>
<protein>
    <submittedName>
        <fullName evidence="2">Uncharacterized protein</fullName>
    </submittedName>
</protein>
<dbReference type="EMBL" id="CAJFCW020000005">
    <property type="protein sequence ID" value="CAG9116787.1"/>
    <property type="molecule type" value="Genomic_DNA"/>
</dbReference>